<dbReference type="Proteomes" id="UP000586947">
    <property type="component" value="Unassembled WGS sequence"/>
</dbReference>
<protein>
    <submittedName>
        <fullName evidence="1">Uncharacterized protein</fullName>
    </submittedName>
</protein>
<comment type="caution">
    <text evidence="1">The sequence shown here is derived from an EMBL/GenBank/DDBJ whole genome shotgun (WGS) entry which is preliminary data.</text>
</comment>
<evidence type="ECO:0000313" key="2">
    <source>
        <dbReference type="Proteomes" id="UP000586947"/>
    </source>
</evidence>
<proteinExistence type="predicted"/>
<evidence type="ECO:0000313" key="1">
    <source>
        <dbReference type="EMBL" id="MBB5476771.1"/>
    </source>
</evidence>
<organism evidence="1 2">
    <name type="scientific">Micromonospora parathelypteridis</name>
    <dbReference type="NCBI Taxonomy" id="1839617"/>
    <lineage>
        <taxon>Bacteria</taxon>
        <taxon>Bacillati</taxon>
        <taxon>Actinomycetota</taxon>
        <taxon>Actinomycetes</taxon>
        <taxon>Micromonosporales</taxon>
        <taxon>Micromonosporaceae</taxon>
        <taxon>Micromonospora</taxon>
    </lineage>
</organism>
<sequence>MAARGGVFVLPAFGREPRFRVPLGVAVIGTMKAGDVVYLATAASVQFLRPIFVRVIRELPERHTYDGWVWIEGYELNAAGDAVARRELYVMRAGVRLQALPAVLTTPARRRRVRRGPVRVG</sequence>
<keyword evidence="2" id="KW-1185">Reference proteome</keyword>
<dbReference type="AlphaFoldDB" id="A0A840W0M0"/>
<gene>
    <name evidence="1" type="ORF">HNR20_001276</name>
</gene>
<dbReference type="EMBL" id="JACHDP010000001">
    <property type="protein sequence ID" value="MBB5476771.1"/>
    <property type="molecule type" value="Genomic_DNA"/>
</dbReference>
<reference evidence="1 2" key="1">
    <citation type="submission" date="2020-08" db="EMBL/GenBank/DDBJ databases">
        <title>Sequencing the genomes of 1000 actinobacteria strains.</title>
        <authorList>
            <person name="Klenk H.-P."/>
        </authorList>
    </citation>
    <scope>NUCLEOTIDE SEQUENCE [LARGE SCALE GENOMIC DNA]</scope>
    <source>
        <strain evidence="1 2">DSM 103125</strain>
    </source>
</reference>
<accession>A0A840W0M0</accession>
<name>A0A840W0M0_9ACTN</name>